<evidence type="ECO:0000313" key="2">
    <source>
        <dbReference type="EMBL" id="ETW83618.1"/>
    </source>
</evidence>
<gene>
    <name evidence="2" type="ORF">HETIRDRAFT_102315</name>
</gene>
<evidence type="ECO:0000313" key="3">
    <source>
        <dbReference type="Proteomes" id="UP000030671"/>
    </source>
</evidence>
<dbReference type="InParanoid" id="W4KCV8"/>
<dbReference type="HOGENOM" id="CLU_959953_0_0_1"/>
<keyword evidence="3" id="KW-1185">Reference proteome</keyword>
<dbReference type="GeneID" id="20665842"/>
<dbReference type="RefSeq" id="XP_009543394.1">
    <property type="nucleotide sequence ID" value="XM_009545099.1"/>
</dbReference>
<sequence>MFQNPTIRQTSLSVTSIWIFKFRSSAHSSWLLACGLHVVPSPSLTFSPYPCPTKHKQHTKRDYLDHGLEADSPEALFRALDKELNKFKHYRKKGEKVRNAIKPVLELVNMCSEMIGQSLATASITSAQIYKTCLTSVGPGISTVKSNFYRYSGPAKETFEELKHFTGRLDILNQVEISKPLKKFIIEILAQLLVVLGVATKWINQNSATKYFKALIGQNTELSDAMGKLRMLSNQEVPTVTAVISATTTRTSRNVQAIRGDALRDQIRLWLNPPDPTANYNAAIYARPGL</sequence>
<dbReference type="EMBL" id="KI925456">
    <property type="protein sequence ID" value="ETW83618.1"/>
    <property type="molecule type" value="Genomic_DNA"/>
</dbReference>
<evidence type="ECO:0000259" key="1">
    <source>
        <dbReference type="Pfam" id="PF17109"/>
    </source>
</evidence>
<dbReference type="AlphaFoldDB" id="W4KCV8"/>
<dbReference type="InterPro" id="IPR031350">
    <property type="entry name" value="Goodbye_dom"/>
</dbReference>
<protein>
    <recommendedName>
        <fullName evidence="1">Fungal STAND N-terminal Goodbye domain-containing protein</fullName>
    </recommendedName>
</protein>
<feature type="domain" description="Fungal STAND N-terminal Goodbye" evidence="1">
    <location>
        <begin position="55"/>
        <end position="171"/>
    </location>
</feature>
<reference evidence="2 3" key="1">
    <citation type="journal article" date="2012" name="New Phytol.">
        <title>Insight into trade-off between wood decay and parasitism from the genome of a fungal forest pathogen.</title>
        <authorList>
            <person name="Olson A."/>
            <person name="Aerts A."/>
            <person name="Asiegbu F."/>
            <person name="Belbahri L."/>
            <person name="Bouzid O."/>
            <person name="Broberg A."/>
            <person name="Canback B."/>
            <person name="Coutinho P.M."/>
            <person name="Cullen D."/>
            <person name="Dalman K."/>
            <person name="Deflorio G."/>
            <person name="van Diepen L.T."/>
            <person name="Dunand C."/>
            <person name="Duplessis S."/>
            <person name="Durling M."/>
            <person name="Gonthier P."/>
            <person name="Grimwood J."/>
            <person name="Fossdal C.G."/>
            <person name="Hansson D."/>
            <person name="Henrissat B."/>
            <person name="Hietala A."/>
            <person name="Himmelstrand K."/>
            <person name="Hoffmeister D."/>
            <person name="Hogberg N."/>
            <person name="James T.Y."/>
            <person name="Karlsson M."/>
            <person name="Kohler A."/>
            <person name="Kues U."/>
            <person name="Lee Y.H."/>
            <person name="Lin Y.C."/>
            <person name="Lind M."/>
            <person name="Lindquist E."/>
            <person name="Lombard V."/>
            <person name="Lucas S."/>
            <person name="Lunden K."/>
            <person name="Morin E."/>
            <person name="Murat C."/>
            <person name="Park J."/>
            <person name="Raffaello T."/>
            <person name="Rouze P."/>
            <person name="Salamov A."/>
            <person name="Schmutz J."/>
            <person name="Solheim H."/>
            <person name="Stahlberg J."/>
            <person name="Velez H."/>
            <person name="de Vries R.P."/>
            <person name="Wiebenga A."/>
            <person name="Woodward S."/>
            <person name="Yakovlev I."/>
            <person name="Garbelotto M."/>
            <person name="Martin F."/>
            <person name="Grigoriev I.V."/>
            <person name="Stenlid J."/>
        </authorList>
    </citation>
    <scope>NUCLEOTIDE SEQUENCE [LARGE SCALE GENOMIC DNA]</scope>
    <source>
        <strain evidence="2 3">TC 32-1</strain>
    </source>
</reference>
<dbReference type="Pfam" id="PF17109">
    <property type="entry name" value="Goodbye"/>
    <property type="match status" value="1"/>
</dbReference>
<dbReference type="OrthoDB" id="7464126at2759"/>
<name>W4KCV8_HETIT</name>
<proteinExistence type="predicted"/>
<dbReference type="Proteomes" id="UP000030671">
    <property type="component" value="Unassembled WGS sequence"/>
</dbReference>
<dbReference type="KEGG" id="hir:HETIRDRAFT_102315"/>
<organism evidence="2 3">
    <name type="scientific">Heterobasidion irregulare (strain TC 32-1)</name>
    <dbReference type="NCBI Taxonomy" id="747525"/>
    <lineage>
        <taxon>Eukaryota</taxon>
        <taxon>Fungi</taxon>
        <taxon>Dikarya</taxon>
        <taxon>Basidiomycota</taxon>
        <taxon>Agaricomycotina</taxon>
        <taxon>Agaricomycetes</taxon>
        <taxon>Russulales</taxon>
        <taxon>Bondarzewiaceae</taxon>
        <taxon>Heterobasidion</taxon>
        <taxon>Heterobasidion annosum species complex</taxon>
    </lineage>
</organism>
<accession>W4KCV8</accession>